<keyword evidence="3" id="KW-1003">Cell membrane</keyword>
<evidence type="ECO:0000256" key="4">
    <source>
        <dbReference type="ARBA" id="ARBA00022692"/>
    </source>
</evidence>
<dbReference type="NCBIfam" id="TIGR00711">
    <property type="entry name" value="efflux_EmrB"/>
    <property type="match status" value="1"/>
</dbReference>
<dbReference type="EMBL" id="BOOQ01000037">
    <property type="protein sequence ID" value="GII48914.1"/>
    <property type="molecule type" value="Genomic_DNA"/>
</dbReference>
<dbReference type="InterPro" id="IPR004638">
    <property type="entry name" value="EmrB-like"/>
</dbReference>
<keyword evidence="5 8" id="KW-1133">Transmembrane helix</keyword>
<feature type="transmembrane region" description="Helical" evidence="8">
    <location>
        <begin position="187"/>
        <end position="209"/>
    </location>
</feature>
<accession>A0A8J3UV02</accession>
<keyword evidence="11" id="KW-1185">Reference proteome</keyword>
<dbReference type="RefSeq" id="WP_203978365.1">
    <property type="nucleotide sequence ID" value="NZ_BAAAKY010000016.1"/>
</dbReference>
<dbReference type="Gene3D" id="1.20.1250.20">
    <property type="entry name" value="MFS general substrate transporter like domains"/>
    <property type="match status" value="1"/>
</dbReference>
<feature type="transmembrane region" description="Helical" evidence="8">
    <location>
        <begin position="221"/>
        <end position="240"/>
    </location>
</feature>
<organism evidence="10 11">
    <name type="scientific">Planotetraspora silvatica</name>
    <dbReference type="NCBI Taxonomy" id="234614"/>
    <lineage>
        <taxon>Bacteria</taxon>
        <taxon>Bacillati</taxon>
        <taxon>Actinomycetota</taxon>
        <taxon>Actinomycetes</taxon>
        <taxon>Streptosporangiales</taxon>
        <taxon>Streptosporangiaceae</taxon>
        <taxon>Planotetraspora</taxon>
    </lineage>
</organism>
<evidence type="ECO:0000313" key="11">
    <source>
        <dbReference type="Proteomes" id="UP000644610"/>
    </source>
</evidence>
<dbReference type="AlphaFoldDB" id="A0A8J3UV02"/>
<feature type="transmembrane region" description="Helical" evidence="8">
    <location>
        <begin position="33"/>
        <end position="57"/>
    </location>
</feature>
<dbReference type="GO" id="GO:0005886">
    <property type="term" value="C:plasma membrane"/>
    <property type="evidence" value="ECO:0007669"/>
    <property type="project" value="UniProtKB-SubCell"/>
</dbReference>
<feature type="transmembrane region" description="Helical" evidence="8">
    <location>
        <begin position="457"/>
        <end position="476"/>
    </location>
</feature>
<keyword evidence="2" id="KW-0813">Transport</keyword>
<dbReference type="CDD" id="cd17321">
    <property type="entry name" value="MFS_MMR_MDR_like"/>
    <property type="match status" value="1"/>
</dbReference>
<proteinExistence type="predicted"/>
<dbReference type="PROSITE" id="PS00216">
    <property type="entry name" value="SUGAR_TRANSPORT_1"/>
    <property type="match status" value="1"/>
</dbReference>
<dbReference type="GO" id="GO:0022857">
    <property type="term" value="F:transmembrane transporter activity"/>
    <property type="evidence" value="ECO:0007669"/>
    <property type="project" value="InterPro"/>
</dbReference>
<dbReference type="PROSITE" id="PS50850">
    <property type="entry name" value="MFS"/>
    <property type="match status" value="1"/>
</dbReference>
<feature type="transmembrane region" description="Helical" evidence="8">
    <location>
        <begin position="291"/>
        <end position="314"/>
    </location>
</feature>
<dbReference type="PANTHER" id="PTHR42718:SF48">
    <property type="entry name" value="CONSERVED TWO-DOMAIN MEMBRANE PROTEIN-RELATED"/>
    <property type="match status" value="1"/>
</dbReference>
<dbReference type="InterPro" id="IPR011701">
    <property type="entry name" value="MFS"/>
</dbReference>
<feature type="transmembrane region" description="Helical" evidence="8">
    <location>
        <begin position="160"/>
        <end position="181"/>
    </location>
</feature>
<dbReference type="InterPro" id="IPR036259">
    <property type="entry name" value="MFS_trans_sf"/>
</dbReference>
<evidence type="ECO:0000256" key="8">
    <source>
        <dbReference type="SAM" id="Phobius"/>
    </source>
</evidence>
<feature type="transmembrane region" description="Helical" evidence="8">
    <location>
        <begin position="352"/>
        <end position="373"/>
    </location>
</feature>
<feature type="transmembrane region" description="Helical" evidence="8">
    <location>
        <begin position="69"/>
        <end position="89"/>
    </location>
</feature>
<feature type="transmembrane region" description="Helical" evidence="8">
    <location>
        <begin position="101"/>
        <end position="120"/>
    </location>
</feature>
<reference evidence="10" key="1">
    <citation type="submission" date="2021-01" db="EMBL/GenBank/DDBJ databases">
        <title>Whole genome shotgun sequence of Planotetraspora silvatica NBRC 100141.</title>
        <authorList>
            <person name="Komaki H."/>
            <person name="Tamura T."/>
        </authorList>
    </citation>
    <scope>NUCLEOTIDE SEQUENCE</scope>
    <source>
        <strain evidence="10">NBRC 100141</strain>
    </source>
</reference>
<comment type="subcellular location">
    <subcellularLocation>
        <location evidence="1">Cell membrane</location>
        <topology evidence="1">Multi-pass membrane protein</topology>
    </subcellularLocation>
</comment>
<dbReference type="PANTHER" id="PTHR42718">
    <property type="entry name" value="MAJOR FACILITATOR SUPERFAMILY MULTIDRUG TRANSPORTER MFSC"/>
    <property type="match status" value="1"/>
</dbReference>
<feature type="transmembrane region" description="Helical" evidence="8">
    <location>
        <begin position="428"/>
        <end position="445"/>
    </location>
</feature>
<comment type="caution">
    <text evidence="10">The sequence shown here is derived from an EMBL/GenBank/DDBJ whole genome shotgun (WGS) entry which is preliminary data.</text>
</comment>
<dbReference type="Proteomes" id="UP000644610">
    <property type="component" value="Unassembled WGS sequence"/>
</dbReference>
<feature type="region of interest" description="Disordered" evidence="7">
    <location>
        <begin position="1"/>
        <end position="25"/>
    </location>
</feature>
<evidence type="ECO:0000313" key="10">
    <source>
        <dbReference type="EMBL" id="GII48914.1"/>
    </source>
</evidence>
<dbReference type="SUPFAM" id="SSF103473">
    <property type="entry name" value="MFS general substrate transporter"/>
    <property type="match status" value="2"/>
</dbReference>
<dbReference type="Pfam" id="PF07690">
    <property type="entry name" value="MFS_1"/>
    <property type="match status" value="1"/>
</dbReference>
<protein>
    <submittedName>
        <fullName evidence="10">MFS transporter</fullName>
    </submittedName>
</protein>
<feature type="domain" description="Major facilitator superfamily (MFS) profile" evidence="9">
    <location>
        <begin position="35"/>
        <end position="479"/>
    </location>
</feature>
<keyword evidence="4 8" id="KW-0812">Transmembrane</keyword>
<sequence length="484" mass="50426">MSISEPAAAGQAERGAPGAPGAPDPSTAGRRALWVLMLGSLGAFVVFLDTTIVNVAFETISRSFHTTTGHLAWVLNAYSLVFAAMLIPAGRVADRYGRKRVFLIGLAGFAVTSALCGAAPETGVLIAGRALQAVFAALIVPTSLALILPEFSAARRHVAVGTWGAMGAAAATCGPTLGALLTEYASWRWIFLVNVPICAVVVGFGVRLLRESRDQHADGLPDPLGVVLVAAVPALLSFAIIEGPAWGWSDPWVIGGFVLAAVLLPAFLWRSSAAAQPVMDLALFRVRQFRLANAATLLFAIAFYGLMLGNIIFLQTVWHYSVLTAALASTPGPLVVTLVARPASRLAARIGYRPVLLAGAVCWAAGSVAYALMVGSAPHWATHWLPWNLLVGLGIGLTLPVQSSAAVESLPPAHYAIGSAVSSSFRQLGAVLGISVFVAVLGAPAPGTALDAFHRTWWVFAAIGLASGVVLFVPRLRRGTPTPA</sequence>
<evidence type="ECO:0000256" key="2">
    <source>
        <dbReference type="ARBA" id="ARBA00022448"/>
    </source>
</evidence>
<feature type="transmembrane region" description="Helical" evidence="8">
    <location>
        <begin position="126"/>
        <end position="148"/>
    </location>
</feature>
<evidence type="ECO:0000256" key="6">
    <source>
        <dbReference type="ARBA" id="ARBA00023136"/>
    </source>
</evidence>
<name>A0A8J3UV02_9ACTN</name>
<keyword evidence="6 8" id="KW-0472">Membrane</keyword>
<dbReference type="InterPro" id="IPR005829">
    <property type="entry name" value="Sugar_transporter_CS"/>
</dbReference>
<evidence type="ECO:0000256" key="3">
    <source>
        <dbReference type="ARBA" id="ARBA00022475"/>
    </source>
</evidence>
<evidence type="ECO:0000256" key="1">
    <source>
        <dbReference type="ARBA" id="ARBA00004651"/>
    </source>
</evidence>
<evidence type="ECO:0000256" key="5">
    <source>
        <dbReference type="ARBA" id="ARBA00022989"/>
    </source>
</evidence>
<evidence type="ECO:0000259" key="9">
    <source>
        <dbReference type="PROSITE" id="PS50850"/>
    </source>
</evidence>
<feature type="transmembrane region" description="Helical" evidence="8">
    <location>
        <begin position="320"/>
        <end position="340"/>
    </location>
</feature>
<dbReference type="Gene3D" id="1.20.1720.10">
    <property type="entry name" value="Multidrug resistance protein D"/>
    <property type="match status" value="1"/>
</dbReference>
<feature type="transmembrane region" description="Helical" evidence="8">
    <location>
        <begin position="252"/>
        <end position="270"/>
    </location>
</feature>
<gene>
    <name evidence="10" type="ORF">Psi02_53380</name>
</gene>
<feature type="transmembrane region" description="Helical" evidence="8">
    <location>
        <begin position="385"/>
        <end position="407"/>
    </location>
</feature>
<evidence type="ECO:0000256" key="7">
    <source>
        <dbReference type="SAM" id="MobiDB-lite"/>
    </source>
</evidence>
<dbReference type="InterPro" id="IPR020846">
    <property type="entry name" value="MFS_dom"/>
</dbReference>